<name>A0A3N4J260_9PEZI</name>
<sequence>MILINALSAPERALGWLLFSLFLLLALTMLALGLVGSAMMSIPPNLDELLRELHLLFGGRSGPGWEVIGSDTISESLNAVKVGISSSGTPPDNLSILCSPAVSCFGYDLDAECSDGEGFDDDASDASSAYGEIPRDLYYDGAAAARWSPGPSFSAVVPGDWEPSRLDPMAESVAGSDASDASSGYEVVSRDFYFFGHAWCLRGWFEGRTAKLGMPGESGAFGGF</sequence>
<accession>A0A3N4J260</accession>
<keyword evidence="2" id="KW-1185">Reference proteome</keyword>
<evidence type="ECO:0000313" key="1">
    <source>
        <dbReference type="EMBL" id="RPA91307.1"/>
    </source>
</evidence>
<proteinExistence type="predicted"/>
<organism evidence="1 2">
    <name type="scientific">Choiromyces venosus 120613-1</name>
    <dbReference type="NCBI Taxonomy" id="1336337"/>
    <lineage>
        <taxon>Eukaryota</taxon>
        <taxon>Fungi</taxon>
        <taxon>Dikarya</taxon>
        <taxon>Ascomycota</taxon>
        <taxon>Pezizomycotina</taxon>
        <taxon>Pezizomycetes</taxon>
        <taxon>Pezizales</taxon>
        <taxon>Tuberaceae</taxon>
        <taxon>Choiromyces</taxon>
    </lineage>
</organism>
<evidence type="ECO:0000313" key="2">
    <source>
        <dbReference type="Proteomes" id="UP000276215"/>
    </source>
</evidence>
<reference evidence="1 2" key="1">
    <citation type="journal article" date="2018" name="Nat. Ecol. Evol.">
        <title>Pezizomycetes genomes reveal the molecular basis of ectomycorrhizal truffle lifestyle.</title>
        <authorList>
            <person name="Murat C."/>
            <person name="Payen T."/>
            <person name="Noel B."/>
            <person name="Kuo A."/>
            <person name="Morin E."/>
            <person name="Chen J."/>
            <person name="Kohler A."/>
            <person name="Krizsan K."/>
            <person name="Balestrini R."/>
            <person name="Da Silva C."/>
            <person name="Montanini B."/>
            <person name="Hainaut M."/>
            <person name="Levati E."/>
            <person name="Barry K.W."/>
            <person name="Belfiori B."/>
            <person name="Cichocki N."/>
            <person name="Clum A."/>
            <person name="Dockter R.B."/>
            <person name="Fauchery L."/>
            <person name="Guy J."/>
            <person name="Iotti M."/>
            <person name="Le Tacon F."/>
            <person name="Lindquist E.A."/>
            <person name="Lipzen A."/>
            <person name="Malagnac F."/>
            <person name="Mello A."/>
            <person name="Molinier V."/>
            <person name="Miyauchi S."/>
            <person name="Poulain J."/>
            <person name="Riccioni C."/>
            <person name="Rubini A."/>
            <person name="Sitrit Y."/>
            <person name="Splivallo R."/>
            <person name="Traeger S."/>
            <person name="Wang M."/>
            <person name="Zifcakova L."/>
            <person name="Wipf D."/>
            <person name="Zambonelli A."/>
            <person name="Paolocci F."/>
            <person name="Nowrousian M."/>
            <person name="Ottonello S."/>
            <person name="Baldrian P."/>
            <person name="Spatafora J.W."/>
            <person name="Henrissat B."/>
            <person name="Nagy L.G."/>
            <person name="Aury J.M."/>
            <person name="Wincker P."/>
            <person name="Grigoriev I.V."/>
            <person name="Bonfante P."/>
            <person name="Martin F.M."/>
        </authorList>
    </citation>
    <scope>NUCLEOTIDE SEQUENCE [LARGE SCALE GENOMIC DNA]</scope>
    <source>
        <strain evidence="1 2">120613-1</strain>
    </source>
</reference>
<dbReference type="EMBL" id="ML120499">
    <property type="protein sequence ID" value="RPA91307.1"/>
    <property type="molecule type" value="Genomic_DNA"/>
</dbReference>
<gene>
    <name evidence="1" type="ORF">L873DRAFT_1794926</name>
</gene>
<dbReference type="AlphaFoldDB" id="A0A3N4J260"/>
<protein>
    <submittedName>
        <fullName evidence="1">Uncharacterized protein</fullName>
    </submittedName>
</protein>
<dbReference type="Proteomes" id="UP000276215">
    <property type="component" value="Unassembled WGS sequence"/>
</dbReference>